<dbReference type="PANTHER" id="PTHR14226:SF76">
    <property type="entry name" value="NTE FAMILY PROTEIN RSSA"/>
    <property type="match status" value="1"/>
</dbReference>
<dbReference type="InterPro" id="IPR002641">
    <property type="entry name" value="PNPLA_dom"/>
</dbReference>
<keyword evidence="6" id="KW-0645">Protease</keyword>
<feature type="active site" description="Nucleophile" evidence="4">
    <location>
        <position position="42"/>
    </location>
</feature>
<dbReference type="RefSeq" id="WP_155932483.1">
    <property type="nucleotide sequence ID" value="NZ_WODC01000002.1"/>
</dbReference>
<sequence>MTKKTTVSLVLGSGGARGLAHIGVIRWLQANGCDIRSISGSSMGALVGGIHAIGKLDEYEVWARKITKASMLSLLDFSMGTAGLFKGAKLIETLKSLVGNVRIEQLSVSYTAVASNISQAKEVWFRKGPIFDAIRASISLPLIFTPFRHEGADLIDGGILNPVPIAPTFSDNTDVTIAVNLCGRPVKGARLPDRDDDRHSLLPGMVSDLVDKFRNGVGGGINIGAYDVLSQSFDAMQGTIARQKIAVYPPDHLIEIPRNLCRLIDFDRAEELINHGYEAARQRLSGVLPLR</sequence>
<feature type="short sequence motif" description="DGA/G" evidence="4">
    <location>
        <begin position="156"/>
        <end position="158"/>
    </location>
</feature>
<keyword evidence="1 4" id="KW-0378">Hydrolase</keyword>
<feature type="domain" description="PNPLA" evidence="5">
    <location>
        <begin position="9"/>
        <end position="169"/>
    </location>
</feature>
<dbReference type="PANTHER" id="PTHR14226">
    <property type="entry name" value="NEUROPATHY TARGET ESTERASE/SWISS CHEESE D.MELANOGASTER"/>
    <property type="match status" value="1"/>
</dbReference>
<dbReference type="Proteomes" id="UP000461162">
    <property type="component" value="Unassembled WGS sequence"/>
</dbReference>
<dbReference type="InterPro" id="IPR050301">
    <property type="entry name" value="NTE"/>
</dbReference>
<feature type="active site" description="Proton acceptor" evidence="4">
    <location>
        <position position="156"/>
    </location>
</feature>
<feature type="short sequence motif" description="GXSXG" evidence="4">
    <location>
        <begin position="40"/>
        <end position="44"/>
    </location>
</feature>
<keyword evidence="7" id="KW-1185">Reference proteome</keyword>
<protein>
    <submittedName>
        <fullName evidence="6">Serine protease</fullName>
    </submittedName>
</protein>
<proteinExistence type="predicted"/>
<evidence type="ECO:0000259" key="5">
    <source>
        <dbReference type="PROSITE" id="PS51635"/>
    </source>
</evidence>
<name>A0A7K1KLK0_9BACT</name>
<organism evidence="6 7">
    <name type="scientific">Pseudodesulfovibrio alkaliphilus</name>
    <dbReference type="NCBI Taxonomy" id="2661613"/>
    <lineage>
        <taxon>Bacteria</taxon>
        <taxon>Pseudomonadati</taxon>
        <taxon>Thermodesulfobacteriota</taxon>
        <taxon>Desulfovibrionia</taxon>
        <taxon>Desulfovibrionales</taxon>
        <taxon>Desulfovibrionaceae</taxon>
    </lineage>
</organism>
<dbReference type="GO" id="GO:0008233">
    <property type="term" value="F:peptidase activity"/>
    <property type="evidence" value="ECO:0007669"/>
    <property type="project" value="UniProtKB-KW"/>
</dbReference>
<evidence type="ECO:0000313" key="7">
    <source>
        <dbReference type="Proteomes" id="UP000461162"/>
    </source>
</evidence>
<comment type="caution">
    <text evidence="4">Lacks conserved residue(s) required for the propagation of feature annotation.</text>
</comment>
<keyword evidence="3 4" id="KW-0443">Lipid metabolism</keyword>
<comment type="caution">
    <text evidence="6">The sequence shown here is derived from an EMBL/GenBank/DDBJ whole genome shotgun (WGS) entry which is preliminary data.</text>
</comment>
<keyword evidence="2 4" id="KW-0442">Lipid degradation</keyword>
<dbReference type="PROSITE" id="PS51635">
    <property type="entry name" value="PNPLA"/>
    <property type="match status" value="1"/>
</dbReference>
<dbReference type="SUPFAM" id="SSF52151">
    <property type="entry name" value="FabD/lysophospholipase-like"/>
    <property type="match status" value="1"/>
</dbReference>
<dbReference type="GO" id="GO:0016042">
    <property type="term" value="P:lipid catabolic process"/>
    <property type="evidence" value="ECO:0007669"/>
    <property type="project" value="UniProtKB-UniRule"/>
</dbReference>
<reference evidence="6 7" key="1">
    <citation type="submission" date="2019-11" db="EMBL/GenBank/DDBJ databases">
        <title>Pseudodesulfovibrio alkaliphilus, sp. nov., an alkaliphilic sulfate-reducing bacteria from mud volcano of Taman peninsula, Russia.</title>
        <authorList>
            <person name="Frolova A."/>
            <person name="Merkel A.Y."/>
            <person name="Slobodkin A.I."/>
        </authorList>
    </citation>
    <scope>NUCLEOTIDE SEQUENCE [LARGE SCALE GENOMIC DNA]</scope>
    <source>
        <strain evidence="6 7">F-1</strain>
    </source>
</reference>
<accession>A0A7K1KLK0</accession>
<dbReference type="AlphaFoldDB" id="A0A7K1KLK0"/>
<dbReference type="Gene3D" id="3.40.1090.10">
    <property type="entry name" value="Cytosolic phospholipase A2 catalytic domain"/>
    <property type="match status" value="2"/>
</dbReference>
<dbReference type="Pfam" id="PF01734">
    <property type="entry name" value="Patatin"/>
    <property type="match status" value="1"/>
</dbReference>
<evidence type="ECO:0000256" key="2">
    <source>
        <dbReference type="ARBA" id="ARBA00022963"/>
    </source>
</evidence>
<dbReference type="GO" id="GO:0006508">
    <property type="term" value="P:proteolysis"/>
    <property type="evidence" value="ECO:0007669"/>
    <property type="project" value="UniProtKB-KW"/>
</dbReference>
<evidence type="ECO:0000313" key="6">
    <source>
        <dbReference type="EMBL" id="MUM76831.1"/>
    </source>
</evidence>
<evidence type="ECO:0000256" key="4">
    <source>
        <dbReference type="PROSITE-ProRule" id="PRU01161"/>
    </source>
</evidence>
<gene>
    <name evidence="6" type="ORF">GKC30_04195</name>
</gene>
<evidence type="ECO:0000256" key="1">
    <source>
        <dbReference type="ARBA" id="ARBA00022801"/>
    </source>
</evidence>
<evidence type="ECO:0000256" key="3">
    <source>
        <dbReference type="ARBA" id="ARBA00023098"/>
    </source>
</evidence>
<dbReference type="InterPro" id="IPR016035">
    <property type="entry name" value="Acyl_Trfase/lysoPLipase"/>
</dbReference>
<dbReference type="EMBL" id="WODC01000002">
    <property type="protein sequence ID" value="MUM76831.1"/>
    <property type="molecule type" value="Genomic_DNA"/>
</dbReference>